<evidence type="ECO:0000313" key="8">
    <source>
        <dbReference type="Proteomes" id="UP001652740"/>
    </source>
</evidence>
<name>A0A6J1W7H1_GALME</name>
<dbReference type="KEGG" id="gmw:113509569"/>
<evidence type="ECO:0000256" key="2">
    <source>
        <dbReference type="ARBA" id="ARBA00022487"/>
    </source>
</evidence>
<dbReference type="Proteomes" id="UP001652740">
    <property type="component" value="Unplaced"/>
</dbReference>
<gene>
    <name evidence="9" type="primary">LOC113509569</name>
</gene>
<keyword evidence="5" id="KW-0325">Glycoprotein</keyword>
<dbReference type="InterPro" id="IPR029058">
    <property type="entry name" value="AB_hydrolase_fold"/>
</dbReference>
<dbReference type="PANTHER" id="PTHR43142">
    <property type="entry name" value="CARBOXYLIC ESTER HYDROLASE"/>
    <property type="match status" value="1"/>
</dbReference>
<dbReference type="EC" id="3.1.1.-" evidence="6"/>
<evidence type="ECO:0000256" key="1">
    <source>
        <dbReference type="ARBA" id="ARBA00005964"/>
    </source>
</evidence>
<evidence type="ECO:0000259" key="7">
    <source>
        <dbReference type="Pfam" id="PF00135"/>
    </source>
</evidence>
<keyword evidence="2" id="KW-0719">Serine esterase</keyword>
<keyword evidence="8" id="KW-1185">Reference proteome</keyword>
<evidence type="ECO:0000256" key="6">
    <source>
        <dbReference type="RuleBase" id="RU361235"/>
    </source>
</evidence>
<organism evidence="8 9">
    <name type="scientific">Galleria mellonella</name>
    <name type="common">Greater wax moth</name>
    <dbReference type="NCBI Taxonomy" id="7137"/>
    <lineage>
        <taxon>Eukaryota</taxon>
        <taxon>Metazoa</taxon>
        <taxon>Ecdysozoa</taxon>
        <taxon>Arthropoda</taxon>
        <taxon>Hexapoda</taxon>
        <taxon>Insecta</taxon>
        <taxon>Pterygota</taxon>
        <taxon>Neoptera</taxon>
        <taxon>Endopterygota</taxon>
        <taxon>Lepidoptera</taxon>
        <taxon>Glossata</taxon>
        <taxon>Ditrysia</taxon>
        <taxon>Pyraloidea</taxon>
        <taxon>Pyralidae</taxon>
        <taxon>Galleriinae</taxon>
        <taxon>Galleria</taxon>
    </lineage>
</organism>
<dbReference type="PANTHER" id="PTHR43142:SF1">
    <property type="entry name" value="CARBOXYLIC ESTER HYDROLASE"/>
    <property type="match status" value="1"/>
</dbReference>
<evidence type="ECO:0000313" key="9">
    <source>
        <dbReference type="RefSeq" id="XP_026748708.2"/>
    </source>
</evidence>
<accession>A0A6J1W7H1</accession>
<dbReference type="SUPFAM" id="SSF53474">
    <property type="entry name" value="alpha/beta-Hydrolases"/>
    <property type="match status" value="1"/>
</dbReference>
<evidence type="ECO:0000256" key="5">
    <source>
        <dbReference type="ARBA" id="ARBA00023180"/>
    </source>
</evidence>
<dbReference type="RefSeq" id="XP_026748708.2">
    <property type="nucleotide sequence ID" value="XM_026892907.3"/>
</dbReference>
<feature type="domain" description="Carboxylesterase type B" evidence="7">
    <location>
        <begin position="3"/>
        <end position="524"/>
    </location>
</feature>
<keyword evidence="4" id="KW-1015">Disulfide bond</keyword>
<dbReference type="GO" id="GO:0052689">
    <property type="term" value="F:carboxylic ester hydrolase activity"/>
    <property type="evidence" value="ECO:0007669"/>
    <property type="project" value="UniProtKB-KW"/>
</dbReference>
<dbReference type="Pfam" id="PF00135">
    <property type="entry name" value="COesterase"/>
    <property type="match status" value="1"/>
</dbReference>
<dbReference type="InterPro" id="IPR019826">
    <property type="entry name" value="Carboxylesterase_B_AS"/>
</dbReference>
<evidence type="ECO:0000256" key="4">
    <source>
        <dbReference type="ARBA" id="ARBA00023157"/>
    </source>
</evidence>
<comment type="similarity">
    <text evidence="1 6">Belongs to the type-B carboxylesterase/lipase family.</text>
</comment>
<dbReference type="AlphaFoldDB" id="A0A6J1W7H1"/>
<reference evidence="9" key="1">
    <citation type="submission" date="2025-08" db="UniProtKB">
        <authorList>
            <consortium name="RefSeq"/>
        </authorList>
    </citation>
    <scope>IDENTIFICATION</scope>
    <source>
        <tissue evidence="9">Whole larvae</tissue>
    </source>
</reference>
<dbReference type="GeneID" id="113509569"/>
<sequence length="535" mass="60291">MAKVKVQQGWLEGEVLEASTGEGKYYSFKGIPYAAPPIGKLRFKAPQPPLPWEGVRQAKEFGPECWQQDIFTNELVPGSEDCLYLNIYTPDLKPSKPLAVMLFIHGGGFKSGSGNDKHYGPDFLVNHNVVLVTINYRLEVLGFLCLDTEDVPGNAALKDQAFAMRWVKENISQFGGDPNNVTIFGESAGGASTALHIVSPLSRGLFQRAIPMSGVPCCDWALPFEPRRRAFLLGKQLGLETDDPNKLLEFLQSVPVEKLVNTNPAIISLELTTNNIIKMYHFTPVIEKNFGQEHFLIETPEEILKKGKQNKVDVLIGYTSKEILIGLPALENFLIKDYNRWEELLIPREILLQVAPKKVFEISKLIRTHYFGGKPIDLNVIKELVNYLSDCTFTYDVYRYTNSLVNHGKLKVFLYKFSCVSERNIYGNQGAKYGISGASHLDDLMYLFDAKHANLKIDRGSRSYKMVKQTCTLFSNFAKYGNPTPDNSLGVTWKPYDAKTRSYMDIDEKLTPGNNMDADVIAFWKNVFDFAGVEF</sequence>
<keyword evidence="3 6" id="KW-0378">Hydrolase</keyword>
<evidence type="ECO:0000256" key="3">
    <source>
        <dbReference type="ARBA" id="ARBA00022801"/>
    </source>
</evidence>
<dbReference type="Gene3D" id="3.40.50.1820">
    <property type="entry name" value="alpha/beta hydrolase"/>
    <property type="match status" value="1"/>
</dbReference>
<protein>
    <recommendedName>
        <fullName evidence="6">Carboxylic ester hydrolase</fullName>
        <ecNumber evidence="6">3.1.1.-</ecNumber>
    </recommendedName>
</protein>
<dbReference type="PROSITE" id="PS00122">
    <property type="entry name" value="CARBOXYLESTERASE_B_1"/>
    <property type="match status" value="1"/>
</dbReference>
<proteinExistence type="inferred from homology"/>
<dbReference type="InParanoid" id="A0A6J1W7H1"/>
<dbReference type="InterPro" id="IPR019819">
    <property type="entry name" value="Carboxylesterase_B_CS"/>
</dbReference>
<dbReference type="PROSITE" id="PS00941">
    <property type="entry name" value="CARBOXYLESTERASE_B_2"/>
    <property type="match status" value="1"/>
</dbReference>
<dbReference type="InterPro" id="IPR002018">
    <property type="entry name" value="CarbesteraseB"/>
</dbReference>
<dbReference type="FunCoup" id="A0A6J1W7H1">
    <property type="interactions" value="56"/>
</dbReference>